<proteinExistence type="predicted"/>
<name>A0A7U2F6J0_PHANO</name>
<gene>
    <name evidence="1" type="ORF">JI435_413420</name>
</gene>
<evidence type="ECO:0000313" key="2">
    <source>
        <dbReference type="Proteomes" id="UP000663193"/>
    </source>
</evidence>
<organism evidence="1 2">
    <name type="scientific">Phaeosphaeria nodorum (strain SN15 / ATCC MYA-4574 / FGSC 10173)</name>
    <name type="common">Glume blotch fungus</name>
    <name type="synonym">Parastagonospora nodorum</name>
    <dbReference type="NCBI Taxonomy" id="321614"/>
    <lineage>
        <taxon>Eukaryota</taxon>
        <taxon>Fungi</taxon>
        <taxon>Dikarya</taxon>
        <taxon>Ascomycota</taxon>
        <taxon>Pezizomycotina</taxon>
        <taxon>Dothideomycetes</taxon>
        <taxon>Pleosporomycetidae</taxon>
        <taxon>Pleosporales</taxon>
        <taxon>Pleosporineae</taxon>
        <taxon>Phaeosphaeriaceae</taxon>
        <taxon>Parastagonospora</taxon>
    </lineage>
</organism>
<keyword evidence="2" id="KW-1185">Reference proteome</keyword>
<dbReference type="Proteomes" id="UP000663193">
    <property type="component" value="Chromosome 9"/>
</dbReference>
<sequence>MNRFSLHLDFGSRIIGSSEQFTSASCIQLPLSCDLTSHVSFEFIEENEPHAERQCLNNFARQDIGRINVTSVN</sequence>
<protein>
    <submittedName>
        <fullName evidence="1">Uncharacterized protein</fullName>
    </submittedName>
</protein>
<dbReference type="VEuPathDB" id="FungiDB:JI435_413420"/>
<dbReference type="EMBL" id="CP069031">
    <property type="protein sequence ID" value="QRC99411.1"/>
    <property type="molecule type" value="Genomic_DNA"/>
</dbReference>
<reference evidence="2" key="1">
    <citation type="journal article" date="2021" name="BMC Genomics">
        <title>Chromosome-level genome assembly and manually-curated proteome of model necrotroph Parastagonospora nodorum Sn15 reveals a genome-wide trove of candidate effector homologs, and redundancy of virulence-related functions within an accessory chromosome.</title>
        <authorList>
            <person name="Bertazzoni S."/>
            <person name="Jones D.A.B."/>
            <person name="Phan H.T."/>
            <person name="Tan K.-C."/>
            <person name="Hane J.K."/>
        </authorList>
    </citation>
    <scope>NUCLEOTIDE SEQUENCE [LARGE SCALE GENOMIC DNA]</scope>
    <source>
        <strain evidence="2">SN15 / ATCC MYA-4574 / FGSC 10173)</strain>
    </source>
</reference>
<accession>A0A7U2F6J0</accession>
<evidence type="ECO:0000313" key="1">
    <source>
        <dbReference type="EMBL" id="QRC99411.1"/>
    </source>
</evidence>
<dbReference type="AlphaFoldDB" id="A0A7U2F6J0"/>